<dbReference type="RefSeq" id="WP_313762119.1">
    <property type="nucleotide sequence ID" value="NZ_BAAAVH010000084.1"/>
</dbReference>
<dbReference type="PROSITE" id="PS51318">
    <property type="entry name" value="TAT"/>
    <property type="match status" value="1"/>
</dbReference>
<sequence>MSHIRTRLAAAAVAVLAGASALAAAPSANAEPTVTAVAGEPGLYRVTGPDALNSAWDLCKDGQTCFWQNANAGGWIWVVPYCGLNTVPGWFDNRASSVWNRGGGPADIYAGSDYSGYMGTVARWWQGNLASAHNDRLSAVNVRCGS</sequence>
<proteinExistence type="predicted"/>
<feature type="signal peptide" evidence="1">
    <location>
        <begin position="1"/>
        <end position="30"/>
    </location>
</feature>
<organism evidence="2 3">
    <name type="scientific">Kitasatospora aburaviensis</name>
    <dbReference type="NCBI Taxonomy" id="67265"/>
    <lineage>
        <taxon>Bacteria</taxon>
        <taxon>Bacillati</taxon>
        <taxon>Actinomycetota</taxon>
        <taxon>Actinomycetes</taxon>
        <taxon>Kitasatosporales</taxon>
        <taxon>Streptomycetaceae</taxon>
        <taxon>Kitasatospora</taxon>
    </lineage>
</organism>
<evidence type="ECO:0000256" key="1">
    <source>
        <dbReference type="SAM" id="SignalP"/>
    </source>
</evidence>
<dbReference type="Proteomes" id="UP001596067">
    <property type="component" value="Unassembled WGS sequence"/>
</dbReference>
<evidence type="ECO:0000313" key="2">
    <source>
        <dbReference type="EMBL" id="MFC5885114.1"/>
    </source>
</evidence>
<dbReference type="InterPro" id="IPR006311">
    <property type="entry name" value="TAT_signal"/>
</dbReference>
<gene>
    <name evidence="2" type="ORF">ACFP0N_09040</name>
</gene>
<keyword evidence="3" id="KW-1185">Reference proteome</keyword>
<evidence type="ECO:0000313" key="3">
    <source>
        <dbReference type="Proteomes" id="UP001596067"/>
    </source>
</evidence>
<feature type="chain" id="PRO_5045850156" evidence="1">
    <location>
        <begin position="31"/>
        <end position="146"/>
    </location>
</feature>
<protein>
    <submittedName>
        <fullName evidence="2">Peptidase inhibitor family I36 protein</fullName>
    </submittedName>
</protein>
<comment type="caution">
    <text evidence="2">The sequence shown here is derived from an EMBL/GenBank/DDBJ whole genome shotgun (WGS) entry which is preliminary data.</text>
</comment>
<dbReference type="EMBL" id="JBHSOD010000008">
    <property type="protein sequence ID" value="MFC5885114.1"/>
    <property type="molecule type" value="Genomic_DNA"/>
</dbReference>
<dbReference type="Gene3D" id="2.60.20.10">
    <property type="entry name" value="Crystallins"/>
    <property type="match status" value="1"/>
</dbReference>
<name>A0ABW1EWP6_9ACTN</name>
<accession>A0ABW1EWP6</accession>
<keyword evidence="1" id="KW-0732">Signal</keyword>
<dbReference type="Pfam" id="PF03995">
    <property type="entry name" value="Inhibitor_I36"/>
    <property type="match status" value="1"/>
</dbReference>
<reference evidence="3" key="1">
    <citation type="journal article" date="2019" name="Int. J. Syst. Evol. Microbiol.">
        <title>The Global Catalogue of Microorganisms (GCM) 10K type strain sequencing project: providing services to taxonomists for standard genome sequencing and annotation.</title>
        <authorList>
            <consortium name="The Broad Institute Genomics Platform"/>
            <consortium name="The Broad Institute Genome Sequencing Center for Infectious Disease"/>
            <person name="Wu L."/>
            <person name="Ma J."/>
        </authorList>
    </citation>
    <scope>NUCLEOTIDE SEQUENCE [LARGE SCALE GENOMIC DNA]</scope>
    <source>
        <strain evidence="3">CGMCC 4.1469</strain>
    </source>
</reference>